<organism evidence="2 3">
    <name type="scientific">Gossypium anomalum</name>
    <dbReference type="NCBI Taxonomy" id="47600"/>
    <lineage>
        <taxon>Eukaryota</taxon>
        <taxon>Viridiplantae</taxon>
        <taxon>Streptophyta</taxon>
        <taxon>Embryophyta</taxon>
        <taxon>Tracheophyta</taxon>
        <taxon>Spermatophyta</taxon>
        <taxon>Magnoliopsida</taxon>
        <taxon>eudicotyledons</taxon>
        <taxon>Gunneridae</taxon>
        <taxon>Pentapetalae</taxon>
        <taxon>rosids</taxon>
        <taxon>malvids</taxon>
        <taxon>Malvales</taxon>
        <taxon>Malvaceae</taxon>
        <taxon>Malvoideae</taxon>
        <taxon>Gossypium</taxon>
    </lineage>
</organism>
<dbReference type="OrthoDB" id="10476578at2759"/>
<evidence type="ECO:0000256" key="1">
    <source>
        <dbReference type="SAM" id="MobiDB-lite"/>
    </source>
</evidence>
<gene>
    <name evidence="2" type="ORF">CXB51_018371</name>
</gene>
<dbReference type="AlphaFoldDB" id="A0A8J6CUV2"/>
<feature type="region of interest" description="Disordered" evidence="1">
    <location>
        <begin position="1"/>
        <end position="54"/>
    </location>
</feature>
<proteinExistence type="predicted"/>
<sequence length="129" mass="14183">MGYKGFGAIQQPHPIILHPHNRRSPSPPEPRLEAYSHSKVPISNSDFDGGDKDPDGASPKYAYCAFILLFSFSYVPLRERPYTRMNGDAREGLVAHVQCSSELLAAAREGEPLELLKQSPGPVFGSCIE</sequence>
<accession>A0A8J6CUV2</accession>
<name>A0A8J6CUV2_9ROSI</name>
<evidence type="ECO:0000313" key="3">
    <source>
        <dbReference type="Proteomes" id="UP000701853"/>
    </source>
</evidence>
<dbReference type="EMBL" id="JAHUZN010000007">
    <property type="protein sequence ID" value="KAG8488287.1"/>
    <property type="molecule type" value="Genomic_DNA"/>
</dbReference>
<protein>
    <submittedName>
        <fullName evidence="2">Uncharacterized protein</fullName>
    </submittedName>
</protein>
<comment type="caution">
    <text evidence="2">The sequence shown here is derived from an EMBL/GenBank/DDBJ whole genome shotgun (WGS) entry which is preliminary data.</text>
</comment>
<keyword evidence="3" id="KW-1185">Reference proteome</keyword>
<evidence type="ECO:0000313" key="2">
    <source>
        <dbReference type="EMBL" id="KAG8488287.1"/>
    </source>
</evidence>
<dbReference type="Proteomes" id="UP000701853">
    <property type="component" value="Chromosome 7"/>
</dbReference>
<reference evidence="2 3" key="1">
    <citation type="journal article" date="2021" name="bioRxiv">
        <title>The Gossypium anomalum genome as a resource for cotton improvement and evolutionary analysis of hybrid incompatibility.</title>
        <authorList>
            <person name="Grover C.E."/>
            <person name="Yuan D."/>
            <person name="Arick M.A."/>
            <person name="Miller E.R."/>
            <person name="Hu G."/>
            <person name="Peterson D.G."/>
            <person name="Wendel J.F."/>
            <person name="Udall J.A."/>
        </authorList>
    </citation>
    <scope>NUCLEOTIDE SEQUENCE [LARGE SCALE GENOMIC DNA]</scope>
    <source>
        <strain evidence="2">JFW-Udall</strain>
        <tissue evidence="2">Leaf</tissue>
    </source>
</reference>